<comment type="caution">
    <text evidence="1">The sequence shown here is derived from an EMBL/GenBank/DDBJ whole genome shotgun (WGS) entry which is preliminary data.</text>
</comment>
<dbReference type="EMBL" id="ML978130">
    <property type="protein sequence ID" value="KAF2096202.1"/>
    <property type="molecule type" value="Genomic_DNA"/>
</dbReference>
<proteinExistence type="predicted"/>
<sequence length="387" mass="43800">MNVCTRCWRSFFLSSASGRSSSHSLRRSFAHTARRSRVKQLPVFADSSSAELANLLQTIRERILIPGFLNAAQRDLIFLPKWKSTLENEDITAEIGDEEVPLRHLDVDRDIPRRWPAFKQAVEMSETEEDWRNMLALLEGLHQADAKITPAQHAKFIRRAIEADMMPIVIQAIRTVSATGVSLSEETVLEEVLLGGVHERAVDSGWSDEATEEAWTLATQITQLMEFPKHCGDAHMRQGKDLRAEPWVLGVLLEATAMRQKLLFDGKDDDGQVALCVDRLVSVAERSPIESLPDPTAIEIKTQDEERRIVQKAINAHKFARKLIPLWNGLNIAEEILGPTNRDDNIRSLKEVVAQRIQKAVDYVEAHGSRDKSYRSVDEWTEHQQSS</sequence>
<evidence type="ECO:0000313" key="2">
    <source>
        <dbReference type="Proteomes" id="UP000799772"/>
    </source>
</evidence>
<dbReference type="Proteomes" id="UP000799772">
    <property type="component" value="Unassembled WGS sequence"/>
</dbReference>
<accession>A0A9P4IAN5</accession>
<dbReference type="AlphaFoldDB" id="A0A9P4IAN5"/>
<name>A0A9P4IAN5_9PEZI</name>
<evidence type="ECO:0000313" key="1">
    <source>
        <dbReference type="EMBL" id="KAF2096202.1"/>
    </source>
</evidence>
<keyword evidence="2" id="KW-1185">Reference proteome</keyword>
<gene>
    <name evidence="1" type="ORF">NA57DRAFT_78971</name>
</gene>
<organism evidence="1 2">
    <name type="scientific">Rhizodiscina lignyota</name>
    <dbReference type="NCBI Taxonomy" id="1504668"/>
    <lineage>
        <taxon>Eukaryota</taxon>
        <taxon>Fungi</taxon>
        <taxon>Dikarya</taxon>
        <taxon>Ascomycota</taxon>
        <taxon>Pezizomycotina</taxon>
        <taxon>Dothideomycetes</taxon>
        <taxon>Pleosporomycetidae</taxon>
        <taxon>Aulographales</taxon>
        <taxon>Rhizodiscinaceae</taxon>
        <taxon>Rhizodiscina</taxon>
    </lineage>
</organism>
<dbReference type="OrthoDB" id="5405126at2759"/>
<reference evidence="1" key="1">
    <citation type="journal article" date="2020" name="Stud. Mycol.">
        <title>101 Dothideomycetes genomes: a test case for predicting lifestyles and emergence of pathogens.</title>
        <authorList>
            <person name="Haridas S."/>
            <person name="Albert R."/>
            <person name="Binder M."/>
            <person name="Bloem J."/>
            <person name="Labutti K."/>
            <person name="Salamov A."/>
            <person name="Andreopoulos B."/>
            <person name="Baker S."/>
            <person name="Barry K."/>
            <person name="Bills G."/>
            <person name="Bluhm B."/>
            <person name="Cannon C."/>
            <person name="Castanera R."/>
            <person name="Culley D."/>
            <person name="Daum C."/>
            <person name="Ezra D."/>
            <person name="Gonzalez J."/>
            <person name="Henrissat B."/>
            <person name="Kuo A."/>
            <person name="Liang C."/>
            <person name="Lipzen A."/>
            <person name="Lutzoni F."/>
            <person name="Magnuson J."/>
            <person name="Mondo S."/>
            <person name="Nolan M."/>
            <person name="Ohm R."/>
            <person name="Pangilinan J."/>
            <person name="Park H.-J."/>
            <person name="Ramirez L."/>
            <person name="Alfaro M."/>
            <person name="Sun H."/>
            <person name="Tritt A."/>
            <person name="Yoshinaga Y."/>
            <person name="Zwiers L.-H."/>
            <person name="Turgeon B."/>
            <person name="Goodwin S."/>
            <person name="Spatafora J."/>
            <person name="Crous P."/>
            <person name="Grigoriev I."/>
        </authorList>
    </citation>
    <scope>NUCLEOTIDE SEQUENCE</scope>
    <source>
        <strain evidence="1">CBS 133067</strain>
    </source>
</reference>
<protein>
    <submittedName>
        <fullName evidence="1">Uncharacterized protein</fullName>
    </submittedName>
</protein>